<dbReference type="PANTHER" id="PTHR30578:SF0">
    <property type="entry name" value="ION-TRANSLOCATING OXIDOREDUCTASE COMPLEX SUBUNIT D"/>
    <property type="match status" value="1"/>
</dbReference>
<keyword evidence="4 10" id="KW-0288">FMN</keyword>
<feature type="modified residue" description="FMN phosphoryl threonine" evidence="10">
    <location>
        <position position="161"/>
    </location>
</feature>
<comment type="subunit">
    <text evidence="10">The complex is composed of six subunits: RnfA, RnfB, RnfC, RnfD, RnfE and RnfG.</text>
</comment>
<accession>A0A9D9NLA0</accession>
<dbReference type="AlphaFoldDB" id="A0A9D9NLA0"/>
<protein>
    <recommendedName>
        <fullName evidence="10">Ion-translocating oxidoreductase complex subunit D</fullName>
        <ecNumber evidence="10">7.-.-.-</ecNumber>
    </recommendedName>
    <alternativeName>
        <fullName evidence="10">Rnf electron transport complex subunit D</fullName>
    </alternativeName>
</protein>
<keyword evidence="5 10" id="KW-0812">Transmembrane</keyword>
<evidence type="ECO:0000313" key="12">
    <source>
        <dbReference type="Proteomes" id="UP000823598"/>
    </source>
</evidence>
<dbReference type="Pfam" id="PF03116">
    <property type="entry name" value="NQR2_RnfD_RnfE"/>
    <property type="match status" value="1"/>
</dbReference>
<dbReference type="InterPro" id="IPR011303">
    <property type="entry name" value="RnfD_bac"/>
</dbReference>
<keyword evidence="6 10" id="KW-1278">Translocase</keyword>
<feature type="transmembrane region" description="Helical" evidence="10">
    <location>
        <begin position="74"/>
        <end position="90"/>
    </location>
</feature>
<evidence type="ECO:0000313" key="11">
    <source>
        <dbReference type="EMBL" id="MBO8477243.1"/>
    </source>
</evidence>
<evidence type="ECO:0000256" key="8">
    <source>
        <dbReference type="ARBA" id="ARBA00022989"/>
    </source>
</evidence>
<feature type="transmembrane region" description="Helical" evidence="10">
    <location>
        <begin position="199"/>
        <end position="219"/>
    </location>
</feature>
<comment type="caution">
    <text evidence="11">The sequence shown here is derived from an EMBL/GenBank/DDBJ whole genome shotgun (WGS) entry which is preliminary data.</text>
</comment>
<dbReference type="GO" id="GO:0022900">
    <property type="term" value="P:electron transport chain"/>
    <property type="evidence" value="ECO:0007669"/>
    <property type="project" value="UniProtKB-UniRule"/>
</dbReference>
<evidence type="ECO:0000256" key="7">
    <source>
        <dbReference type="ARBA" id="ARBA00022982"/>
    </source>
</evidence>
<proteinExistence type="inferred from homology"/>
<comment type="cofactor">
    <cofactor evidence="10">
        <name>FMN</name>
        <dbReference type="ChEBI" id="CHEBI:58210"/>
    </cofactor>
</comment>
<feature type="transmembrane region" description="Helical" evidence="10">
    <location>
        <begin position="277"/>
        <end position="295"/>
    </location>
</feature>
<evidence type="ECO:0000256" key="10">
    <source>
        <dbReference type="HAMAP-Rule" id="MF_00462"/>
    </source>
</evidence>
<dbReference type="Proteomes" id="UP000823598">
    <property type="component" value="Unassembled WGS sequence"/>
</dbReference>
<evidence type="ECO:0000256" key="1">
    <source>
        <dbReference type="ARBA" id="ARBA00022448"/>
    </source>
</evidence>
<keyword evidence="8 10" id="KW-1133">Transmembrane helix</keyword>
<keyword evidence="1 10" id="KW-0813">Transport</keyword>
<reference evidence="11" key="2">
    <citation type="journal article" date="2021" name="PeerJ">
        <title>Extensive microbial diversity within the chicken gut microbiome revealed by metagenomics and culture.</title>
        <authorList>
            <person name="Gilroy R."/>
            <person name="Ravi A."/>
            <person name="Getino M."/>
            <person name="Pursley I."/>
            <person name="Horton D.L."/>
            <person name="Alikhan N.F."/>
            <person name="Baker D."/>
            <person name="Gharbi K."/>
            <person name="Hall N."/>
            <person name="Watson M."/>
            <person name="Adriaenssens E.M."/>
            <person name="Foster-Nyarko E."/>
            <person name="Jarju S."/>
            <person name="Secka A."/>
            <person name="Antonio M."/>
            <person name="Oren A."/>
            <person name="Chaudhuri R.R."/>
            <person name="La Ragione R."/>
            <person name="Hildebrand F."/>
            <person name="Pallen M.J."/>
        </authorList>
    </citation>
    <scope>NUCLEOTIDE SEQUENCE</scope>
    <source>
        <strain evidence="11">6919</strain>
    </source>
</reference>
<keyword evidence="10" id="KW-1003">Cell membrane</keyword>
<feature type="transmembrane region" description="Helical" evidence="10">
    <location>
        <begin position="226"/>
        <end position="242"/>
    </location>
</feature>
<dbReference type="PANTHER" id="PTHR30578">
    <property type="entry name" value="ELECTRON TRANSPORT COMPLEX PROTEIN RNFD"/>
    <property type="match status" value="1"/>
</dbReference>
<name>A0A9D9NLA0_9BACT</name>
<evidence type="ECO:0000256" key="3">
    <source>
        <dbReference type="ARBA" id="ARBA00022630"/>
    </source>
</evidence>
<evidence type="ECO:0000256" key="2">
    <source>
        <dbReference type="ARBA" id="ARBA00022553"/>
    </source>
</evidence>
<keyword evidence="3 10" id="KW-0285">Flavoprotein</keyword>
<keyword evidence="2 10" id="KW-0597">Phosphoprotein</keyword>
<dbReference type="EC" id="7.-.-.-" evidence="10"/>
<feature type="transmembrane region" description="Helical" evidence="10">
    <location>
        <begin position="301"/>
        <end position="319"/>
    </location>
</feature>
<evidence type="ECO:0000256" key="5">
    <source>
        <dbReference type="ARBA" id="ARBA00022692"/>
    </source>
</evidence>
<gene>
    <name evidence="10" type="primary">rnfD</name>
    <name evidence="11" type="ORF">IAB88_09690</name>
</gene>
<keyword evidence="7 10" id="KW-0249">Electron transport</keyword>
<comment type="function">
    <text evidence="10">Part of a membrane-bound complex that couples electron transfer with translocation of ions across the membrane.</text>
</comment>
<feature type="transmembrane region" description="Helical" evidence="10">
    <location>
        <begin position="126"/>
        <end position="145"/>
    </location>
</feature>
<comment type="subcellular location">
    <subcellularLocation>
        <location evidence="10">Cell membrane</location>
        <topology evidence="10">Multi-pass membrane protein</topology>
    </subcellularLocation>
</comment>
<dbReference type="NCBIfam" id="TIGR01946">
    <property type="entry name" value="rnfD"/>
    <property type="match status" value="1"/>
</dbReference>
<organism evidence="11 12">
    <name type="scientific">Candidatus Limisoma faecipullorum</name>
    <dbReference type="NCBI Taxonomy" id="2840854"/>
    <lineage>
        <taxon>Bacteria</taxon>
        <taxon>Pseudomonadati</taxon>
        <taxon>Bacteroidota</taxon>
        <taxon>Bacteroidia</taxon>
        <taxon>Bacteroidales</taxon>
        <taxon>Candidatus Limisoma</taxon>
    </lineage>
</organism>
<evidence type="ECO:0000256" key="9">
    <source>
        <dbReference type="ARBA" id="ARBA00023136"/>
    </source>
</evidence>
<comment type="similarity">
    <text evidence="10">Belongs to the NqrB/RnfD family.</text>
</comment>
<dbReference type="GO" id="GO:0005886">
    <property type="term" value="C:plasma membrane"/>
    <property type="evidence" value="ECO:0007669"/>
    <property type="project" value="UniProtKB-SubCell"/>
</dbReference>
<evidence type="ECO:0000256" key="6">
    <source>
        <dbReference type="ARBA" id="ARBA00022967"/>
    </source>
</evidence>
<reference evidence="11" key="1">
    <citation type="submission" date="2020-10" db="EMBL/GenBank/DDBJ databases">
        <authorList>
            <person name="Gilroy R."/>
        </authorList>
    </citation>
    <scope>NUCLEOTIDE SEQUENCE</scope>
    <source>
        <strain evidence="11">6919</strain>
    </source>
</reference>
<feature type="transmembrane region" description="Helical" evidence="10">
    <location>
        <begin position="29"/>
        <end position="62"/>
    </location>
</feature>
<feature type="transmembrane region" description="Helical" evidence="10">
    <location>
        <begin position="96"/>
        <end position="114"/>
    </location>
</feature>
<keyword evidence="9 10" id="KW-0472">Membrane</keyword>
<evidence type="ECO:0000256" key="4">
    <source>
        <dbReference type="ARBA" id="ARBA00022643"/>
    </source>
</evidence>
<dbReference type="HAMAP" id="MF_00462">
    <property type="entry name" value="RsxD_RnfD"/>
    <property type="match status" value="1"/>
</dbReference>
<dbReference type="InterPro" id="IPR004338">
    <property type="entry name" value="NqrB/RnfD"/>
</dbReference>
<dbReference type="EMBL" id="JADIMC010000115">
    <property type="protein sequence ID" value="MBO8477243.1"/>
    <property type="molecule type" value="Genomic_DNA"/>
</dbReference>
<sequence>MDKELIISSSPHIHTQRSVERTMLDVLIALLPAVACSLFFFGAGALVVLLSAVAGCVATEYLIQRFLIKGKSTIGNYSAIVTGVLLALNLPSNLPVYIVILGSIFSIGIVKMAFGGLGNNIFNPAIAGRVFLLLSFPAQMTTWPLPIVNRWKYFDMETGATILSTMKESVSDVNTGASVASSMKDIVEVSTWDAFLGNMGGSMGEVSAIALLIGAAYLLIRKVITWHIPVAILASVALFYLALGDDPLMPLLTGGLLLGAFFMATDYATSPMSHKGMIIYGVMIGVITVIIRKWGAYPEGVSFAILLMNGLTPLINRYFKPTRFGERSKR</sequence>
<feature type="transmembrane region" description="Helical" evidence="10">
    <location>
        <begin position="248"/>
        <end position="265"/>
    </location>
</feature>
<dbReference type="GO" id="GO:0055085">
    <property type="term" value="P:transmembrane transport"/>
    <property type="evidence" value="ECO:0007669"/>
    <property type="project" value="InterPro"/>
</dbReference>